<dbReference type="EMBL" id="FNAK01000007">
    <property type="protein sequence ID" value="SDE52333.1"/>
    <property type="molecule type" value="Genomic_DNA"/>
</dbReference>
<dbReference type="STRING" id="637679.GCA_001550055_02144"/>
<organism evidence="2 3">
    <name type="scientific">Kordiimonas lacus</name>
    <dbReference type="NCBI Taxonomy" id="637679"/>
    <lineage>
        <taxon>Bacteria</taxon>
        <taxon>Pseudomonadati</taxon>
        <taxon>Pseudomonadota</taxon>
        <taxon>Alphaproteobacteria</taxon>
        <taxon>Kordiimonadales</taxon>
        <taxon>Kordiimonadaceae</taxon>
        <taxon>Kordiimonas</taxon>
    </lineage>
</organism>
<dbReference type="InterPro" id="IPR010281">
    <property type="entry name" value="DUF885"/>
</dbReference>
<feature type="signal peptide" evidence="1">
    <location>
        <begin position="1"/>
        <end position="29"/>
    </location>
</feature>
<reference evidence="2 3" key="1">
    <citation type="submission" date="2016-10" db="EMBL/GenBank/DDBJ databases">
        <authorList>
            <person name="de Groot N.N."/>
        </authorList>
    </citation>
    <scope>NUCLEOTIDE SEQUENCE [LARGE SCALE GENOMIC DNA]</scope>
    <source>
        <strain evidence="2 3">CGMCC 1.9109</strain>
    </source>
</reference>
<accession>A0A1G7DLH8</accession>
<evidence type="ECO:0000256" key="1">
    <source>
        <dbReference type="SAM" id="SignalP"/>
    </source>
</evidence>
<protein>
    <submittedName>
        <fullName evidence="2">Uncharacterized conserved protein, DUF885 familyt</fullName>
    </submittedName>
</protein>
<dbReference type="PANTHER" id="PTHR33361:SF2">
    <property type="entry name" value="DUF885 DOMAIN-CONTAINING PROTEIN"/>
    <property type="match status" value="1"/>
</dbReference>
<dbReference type="AlphaFoldDB" id="A0A1G7DLH8"/>
<gene>
    <name evidence="2" type="ORF">SAMN04488071_3162</name>
</gene>
<keyword evidence="1" id="KW-0732">Signal</keyword>
<dbReference type="PANTHER" id="PTHR33361">
    <property type="entry name" value="GLR0591 PROTEIN"/>
    <property type="match status" value="1"/>
</dbReference>
<name>A0A1G7DLH8_9PROT</name>
<sequence length="590" mass="65907">MKFKSVARRALTGASMLALSLSLSTGAFAETWVEKSNEYSQQLLNLMGKYQPEFAAQVGVTGVEANVFDLKENVVDRYRADSVEIIATLKAQMANETDPALLQDMAIMVKALEDGARTLELQNSAQLPYYNVPQMIFGGFQALLGPGSDASRHAQAVTRLKRYAGLEEGYTPIVELAMARTRERMGNEALKGPYIKEVEQDLERMPTFVAGIDSLFEGAGLDGWQDAAATLKGQLADYRTFIETEIKPRARQTARLPRPLYEDALKATWGVDASPEELIELATLGYANIKNEMKALAVLVAAEKGYDSHDYRDVINQLKEDTIPGDQLKAYYEDTIQKLEEIAIREGLVTIPERDTQVRIMTAAETAQQPAPNLQPPRFVGAGEKEYPTFRLPQLKKDENGEWIKTDETFRANAWTLSAHEARPGHELQFASMVDNGVSLARQLYAFNSTNVEGWALYAEAISKPYMPLDAQLVSLQHRLLRAARAFLDPMLNLGLIDAVEAKRILTEDVMLSESWAQNEIERYTYRIPGQAPAYFYGYSKLQALRTEVELALADKFDAKAFHDFILAQGLLPPALMRQAVMERFVPSQL</sequence>
<dbReference type="OrthoDB" id="9769898at2"/>
<evidence type="ECO:0000313" key="3">
    <source>
        <dbReference type="Proteomes" id="UP000183685"/>
    </source>
</evidence>
<dbReference type="Pfam" id="PF05960">
    <property type="entry name" value="DUF885"/>
    <property type="match status" value="1"/>
</dbReference>
<evidence type="ECO:0000313" key="2">
    <source>
        <dbReference type="EMBL" id="SDE52333.1"/>
    </source>
</evidence>
<dbReference type="RefSeq" id="WP_068304828.1">
    <property type="nucleotide sequence ID" value="NZ_FNAK01000007.1"/>
</dbReference>
<proteinExistence type="predicted"/>
<feature type="chain" id="PRO_5010281454" evidence="1">
    <location>
        <begin position="30"/>
        <end position="590"/>
    </location>
</feature>
<dbReference type="Proteomes" id="UP000183685">
    <property type="component" value="Unassembled WGS sequence"/>
</dbReference>
<keyword evidence="3" id="KW-1185">Reference proteome</keyword>